<keyword evidence="2" id="KW-1133">Transmembrane helix</keyword>
<evidence type="ECO:0000256" key="1">
    <source>
        <dbReference type="SAM" id="MobiDB-lite"/>
    </source>
</evidence>
<feature type="compositionally biased region" description="Basic and acidic residues" evidence="1">
    <location>
        <begin position="12"/>
        <end position="28"/>
    </location>
</feature>
<feature type="transmembrane region" description="Helical" evidence="2">
    <location>
        <begin position="75"/>
        <end position="95"/>
    </location>
</feature>
<dbReference type="GeneID" id="114451039"/>
<feature type="compositionally biased region" description="Basic residues" evidence="1">
    <location>
        <begin position="1"/>
        <end position="11"/>
    </location>
</feature>
<dbReference type="Proteomes" id="UP000515145">
    <property type="component" value="Chromosome 18"/>
</dbReference>
<name>A0A6P7KA53_9TELE</name>
<keyword evidence="2" id="KW-0472">Membrane</keyword>
<organism evidence="3 4">
    <name type="scientific">Parambassis ranga</name>
    <name type="common">Indian glassy fish</name>
    <dbReference type="NCBI Taxonomy" id="210632"/>
    <lineage>
        <taxon>Eukaryota</taxon>
        <taxon>Metazoa</taxon>
        <taxon>Chordata</taxon>
        <taxon>Craniata</taxon>
        <taxon>Vertebrata</taxon>
        <taxon>Euteleostomi</taxon>
        <taxon>Actinopterygii</taxon>
        <taxon>Neopterygii</taxon>
        <taxon>Teleostei</taxon>
        <taxon>Neoteleostei</taxon>
        <taxon>Acanthomorphata</taxon>
        <taxon>Ovalentaria</taxon>
        <taxon>Ambassidae</taxon>
        <taxon>Parambassis</taxon>
    </lineage>
</organism>
<dbReference type="InParanoid" id="A0A6P7KA53"/>
<evidence type="ECO:0000256" key="2">
    <source>
        <dbReference type="SAM" id="Phobius"/>
    </source>
</evidence>
<keyword evidence="3" id="KW-1185">Reference proteome</keyword>
<feature type="transmembrane region" description="Helical" evidence="2">
    <location>
        <begin position="36"/>
        <end position="55"/>
    </location>
</feature>
<evidence type="ECO:0000313" key="3">
    <source>
        <dbReference type="Proteomes" id="UP000515145"/>
    </source>
</evidence>
<gene>
    <name evidence="4" type="primary">LOC114451039</name>
</gene>
<accession>A0A6P7KA53</accession>
<sequence length="205" mass="22235">MGKKRDKRGKSKKDSSQSDSNESKESSKNRNKKKKTAATTAITSQSVTVATSLPALSTQSAVPAPRKGGPHSTVVIAAAVCLTLLVLVVVLGFIYKRKRFLHTRFKCSKNTGNKEAQSIVDHGYDEIQERPQRSDTAPAMKTVYVTANFSTQSPAEVKAALRKNICGCSCSCRSQSQFPHQHSNKPEEAARGSVKRQSLSPVTSI</sequence>
<protein>
    <submittedName>
        <fullName evidence="4">Uncharacterized protein LOC114451039 isoform X1</fullName>
    </submittedName>
</protein>
<feature type="region of interest" description="Disordered" evidence="1">
    <location>
        <begin position="1"/>
        <end position="41"/>
    </location>
</feature>
<proteinExistence type="predicted"/>
<feature type="compositionally biased region" description="Polar residues" evidence="1">
    <location>
        <begin position="195"/>
        <end position="205"/>
    </location>
</feature>
<feature type="region of interest" description="Disordered" evidence="1">
    <location>
        <begin position="176"/>
        <end position="205"/>
    </location>
</feature>
<dbReference type="AlphaFoldDB" id="A0A6P7KA53"/>
<evidence type="ECO:0000313" key="4">
    <source>
        <dbReference type="RefSeq" id="XP_028285362.1"/>
    </source>
</evidence>
<dbReference type="RefSeq" id="XP_028285362.1">
    <property type="nucleotide sequence ID" value="XM_028429561.1"/>
</dbReference>
<reference evidence="4" key="1">
    <citation type="submission" date="2025-08" db="UniProtKB">
        <authorList>
            <consortium name="RefSeq"/>
        </authorList>
    </citation>
    <scope>IDENTIFICATION</scope>
</reference>
<keyword evidence="2" id="KW-0812">Transmembrane</keyword>